<comment type="caution">
    <text evidence="1">The sequence shown here is derived from an EMBL/GenBank/DDBJ whole genome shotgun (WGS) entry which is preliminary data.</text>
</comment>
<dbReference type="EMBL" id="JAQOUE010000001">
    <property type="protein sequence ID" value="MDT7042647.1"/>
    <property type="molecule type" value="Genomic_DNA"/>
</dbReference>
<evidence type="ECO:0000313" key="2">
    <source>
        <dbReference type="Proteomes" id="UP001250932"/>
    </source>
</evidence>
<dbReference type="Proteomes" id="UP001250932">
    <property type="component" value="Unassembled WGS sequence"/>
</dbReference>
<reference evidence="1 2" key="1">
    <citation type="journal article" date="2023" name="ISME J.">
        <title>Cultivation and genomic characterization of novel and ubiquitous marine nitrite-oxidizing bacteria from the Nitrospirales.</title>
        <authorList>
            <person name="Mueller A.J."/>
            <person name="Daebeler A."/>
            <person name="Herbold C.W."/>
            <person name="Kirkegaard R.H."/>
            <person name="Daims H."/>
        </authorList>
    </citation>
    <scope>NUCLEOTIDE SEQUENCE [LARGE SCALE GENOMIC DNA]</scope>
    <source>
        <strain evidence="1 2">EB</strain>
    </source>
</reference>
<sequence>MECLKCNGLMMVERHYTSITKRLYARCLNCGFWFDLVDVLRFFHRVVDNAYRGAKIRETL</sequence>
<proteinExistence type="predicted"/>
<protein>
    <submittedName>
        <fullName evidence="1">Uncharacterized protein</fullName>
    </submittedName>
</protein>
<dbReference type="RefSeq" id="WP_313833085.1">
    <property type="nucleotide sequence ID" value="NZ_JAQOUE010000001.1"/>
</dbReference>
<keyword evidence="2" id="KW-1185">Reference proteome</keyword>
<organism evidence="1 2">
    <name type="scientific">Candidatus Nitronereus thalassa</name>
    <dbReference type="NCBI Taxonomy" id="3020898"/>
    <lineage>
        <taxon>Bacteria</taxon>
        <taxon>Pseudomonadati</taxon>
        <taxon>Nitrospirota</taxon>
        <taxon>Nitrospiria</taxon>
        <taxon>Nitrospirales</taxon>
        <taxon>Nitrospiraceae</taxon>
        <taxon>Candidatus Nitronereus</taxon>
    </lineage>
</organism>
<gene>
    <name evidence="1" type="ORF">PPG34_09815</name>
</gene>
<evidence type="ECO:0000313" key="1">
    <source>
        <dbReference type="EMBL" id="MDT7042647.1"/>
    </source>
</evidence>
<accession>A0ABU3K8F4</accession>
<name>A0ABU3K8F4_9BACT</name>